<comment type="caution">
    <text evidence="2">The sequence shown here is derived from an EMBL/GenBank/DDBJ whole genome shotgun (WGS) entry which is preliminary data.</text>
</comment>
<accession>A0A085WC64</accession>
<dbReference type="Proteomes" id="UP000028725">
    <property type="component" value="Unassembled WGS sequence"/>
</dbReference>
<sequence length="48" mass="4919">MNAQASTGFARQGGQLPGLRGNTSPSFYGVATSEELSDKFKANTATGP</sequence>
<protein>
    <submittedName>
        <fullName evidence="2">Uncharacterized protein</fullName>
    </submittedName>
</protein>
<proteinExistence type="predicted"/>
<dbReference type="AlphaFoldDB" id="A0A085WC64"/>
<dbReference type="EMBL" id="JMCB01000012">
    <property type="protein sequence ID" value="KFE65277.1"/>
    <property type="molecule type" value="Genomic_DNA"/>
</dbReference>
<dbReference type="STRING" id="394096.DB31_1393"/>
<evidence type="ECO:0000313" key="2">
    <source>
        <dbReference type="EMBL" id="KFE65277.1"/>
    </source>
</evidence>
<evidence type="ECO:0000256" key="1">
    <source>
        <dbReference type="SAM" id="MobiDB-lite"/>
    </source>
</evidence>
<evidence type="ECO:0000313" key="3">
    <source>
        <dbReference type="Proteomes" id="UP000028725"/>
    </source>
</evidence>
<organism evidence="2 3">
    <name type="scientific">Hyalangium minutum</name>
    <dbReference type="NCBI Taxonomy" id="394096"/>
    <lineage>
        <taxon>Bacteria</taxon>
        <taxon>Pseudomonadati</taxon>
        <taxon>Myxococcota</taxon>
        <taxon>Myxococcia</taxon>
        <taxon>Myxococcales</taxon>
        <taxon>Cystobacterineae</taxon>
        <taxon>Archangiaceae</taxon>
        <taxon>Hyalangium</taxon>
    </lineage>
</organism>
<keyword evidence="3" id="KW-1185">Reference proteome</keyword>
<feature type="region of interest" description="Disordered" evidence="1">
    <location>
        <begin position="1"/>
        <end position="48"/>
    </location>
</feature>
<reference evidence="2 3" key="1">
    <citation type="submission" date="2014-04" db="EMBL/GenBank/DDBJ databases">
        <title>Genome assembly of Hyalangium minutum DSM 14724.</title>
        <authorList>
            <person name="Sharma G."/>
            <person name="Subramanian S."/>
        </authorList>
    </citation>
    <scope>NUCLEOTIDE SEQUENCE [LARGE SCALE GENOMIC DNA]</scope>
    <source>
        <strain evidence="2 3">DSM 14724</strain>
    </source>
</reference>
<name>A0A085WC64_9BACT</name>
<gene>
    <name evidence="2" type="ORF">DB31_1393</name>
</gene>